<gene>
    <name evidence="1" type="ORF">DSM104440_02952</name>
</gene>
<keyword evidence="2" id="KW-1185">Reference proteome</keyword>
<dbReference type="Proteomes" id="UP000503096">
    <property type="component" value="Chromosome"/>
</dbReference>
<accession>A0A6M4HBZ2</accession>
<evidence type="ECO:0008006" key="3">
    <source>
        <dbReference type="Google" id="ProtNLM"/>
    </source>
</evidence>
<evidence type="ECO:0000313" key="2">
    <source>
        <dbReference type="Proteomes" id="UP000503096"/>
    </source>
</evidence>
<name>A0A6M4HBZ2_9PROT</name>
<dbReference type="EMBL" id="CP053073">
    <property type="protein sequence ID" value="QJR16123.1"/>
    <property type="molecule type" value="Genomic_DNA"/>
</dbReference>
<dbReference type="InParanoid" id="A0A6M4HBZ2"/>
<dbReference type="SUPFAM" id="SSF53335">
    <property type="entry name" value="S-adenosyl-L-methionine-dependent methyltransferases"/>
    <property type="match status" value="1"/>
</dbReference>
<proteinExistence type="predicted"/>
<dbReference type="KEGG" id="upl:DSM104440_02952"/>
<evidence type="ECO:0000313" key="1">
    <source>
        <dbReference type="EMBL" id="QJR16123.1"/>
    </source>
</evidence>
<dbReference type="Gene3D" id="3.40.50.150">
    <property type="entry name" value="Vaccinia Virus protein VP39"/>
    <property type="match status" value="1"/>
</dbReference>
<organism evidence="1 2">
    <name type="scientific">Usitatibacter palustris</name>
    <dbReference type="NCBI Taxonomy" id="2732487"/>
    <lineage>
        <taxon>Bacteria</taxon>
        <taxon>Pseudomonadati</taxon>
        <taxon>Pseudomonadota</taxon>
        <taxon>Betaproteobacteria</taxon>
        <taxon>Nitrosomonadales</taxon>
        <taxon>Usitatibacteraceae</taxon>
        <taxon>Usitatibacter</taxon>
    </lineage>
</organism>
<sequence>MNPRDATLQGVMSHVALLDGIYNEMRSGSVELGLDRLRATLADARRRASPEEWSALIQGARAHPLREVLHQDPFMQRCYARPRGYPGDPSALDFVLRARTVSSLPRDRVGQIHVLMTTGPLANALRFRRDCLARTVDDIAKNSARPLQVLAAGAGHLREIERMRSVVEGRIARLVAYESDDACLDTIRRDYAHLPVLARQGTVQQLVEQPLFEDMDIAYCAGLLETLGQAQAAGLVRALFRTLRPGGTLLLANFLRTLPDLGLLETFMDWRMVVRTEGELFDLVKPLAEDSTAAWTYNADPDSTIGILRLTRRG</sequence>
<reference evidence="1 2" key="1">
    <citation type="submission" date="2020-04" db="EMBL/GenBank/DDBJ databases">
        <title>Usitatibacter rugosus gen. nov., sp. nov. and Usitatibacter palustris sp. nov., novel members of Usitatibacteraceae fam. nov. within the order Nitrosomonadales isolated from soil.</title>
        <authorList>
            <person name="Huber K.J."/>
            <person name="Neumann-Schaal M."/>
            <person name="Geppert A."/>
            <person name="Luckner M."/>
            <person name="Wanner G."/>
            <person name="Overmann J."/>
        </authorList>
    </citation>
    <scope>NUCLEOTIDE SEQUENCE [LARGE SCALE GENOMIC DNA]</scope>
    <source>
        <strain evidence="1 2">Swamp67</strain>
    </source>
</reference>
<dbReference type="AlphaFoldDB" id="A0A6M4HBZ2"/>
<protein>
    <recommendedName>
        <fullName evidence="3">Methyltransferase domain-containing protein</fullName>
    </recommendedName>
</protein>
<dbReference type="InterPro" id="IPR029063">
    <property type="entry name" value="SAM-dependent_MTases_sf"/>
</dbReference>